<dbReference type="OrthoDB" id="2968323at2759"/>
<dbReference type="Proteomes" id="UP000777438">
    <property type="component" value="Unassembled WGS sequence"/>
</dbReference>
<dbReference type="AlphaFoldDB" id="A0A9P9AJX8"/>
<dbReference type="InterPro" id="IPR002575">
    <property type="entry name" value="Aminoglycoside_PTrfase"/>
</dbReference>
<keyword evidence="4" id="KW-1185">Reference proteome</keyword>
<dbReference type="PANTHER" id="PTHR21310:SF13">
    <property type="entry name" value="AMINOGLYCOSIDE PHOSPHOTRANSFERASE DOMAIN-CONTAINING PROTEIN"/>
    <property type="match status" value="1"/>
</dbReference>
<dbReference type="SUPFAM" id="SSF56112">
    <property type="entry name" value="Protein kinase-like (PK-like)"/>
    <property type="match status" value="1"/>
</dbReference>
<gene>
    <name evidence="3" type="ORF">B0T10DRAFT_414780</name>
</gene>
<protein>
    <recommendedName>
        <fullName evidence="2">Aminoglycoside phosphotransferase domain-containing protein</fullName>
    </recommendedName>
</protein>
<feature type="region of interest" description="Disordered" evidence="1">
    <location>
        <begin position="178"/>
        <end position="212"/>
    </location>
</feature>
<reference evidence="3 4" key="1">
    <citation type="journal article" date="2021" name="Nat. Commun.">
        <title>Genetic determinants of endophytism in the Arabidopsis root mycobiome.</title>
        <authorList>
            <person name="Mesny F."/>
            <person name="Miyauchi S."/>
            <person name="Thiergart T."/>
            <person name="Pickel B."/>
            <person name="Atanasova L."/>
            <person name="Karlsson M."/>
            <person name="Huettel B."/>
            <person name="Barry K.W."/>
            <person name="Haridas S."/>
            <person name="Chen C."/>
            <person name="Bauer D."/>
            <person name="Andreopoulos W."/>
            <person name="Pangilinan J."/>
            <person name="LaButti K."/>
            <person name="Riley R."/>
            <person name="Lipzen A."/>
            <person name="Clum A."/>
            <person name="Drula E."/>
            <person name="Henrissat B."/>
            <person name="Kohler A."/>
            <person name="Grigoriev I.V."/>
            <person name="Martin F.M."/>
            <person name="Hacquard S."/>
        </authorList>
    </citation>
    <scope>NUCLEOTIDE SEQUENCE [LARGE SCALE GENOMIC DNA]</scope>
    <source>
        <strain evidence="3 4">MPI-CAGE-CH-0241</strain>
    </source>
</reference>
<organism evidence="3 4">
    <name type="scientific">Thelonectria olida</name>
    <dbReference type="NCBI Taxonomy" id="1576542"/>
    <lineage>
        <taxon>Eukaryota</taxon>
        <taxon>Fungi</taxon>
        <taxon>Dikarya</taxon>
        <taxon>Ascomycota</taxon>
        <taxon>Pezizomycotina</taxon>
        <taxon>Sordariomycetes</taxon>
        <taxon>Hypocreomycetidae</taxon>
        <taxon>Hypocreales</taxon>
        <taxon>Nectriaceae</taxon>
        <taxon>Thelonectria</taxon>
    </lineage>
</organism>
<sequence length="461" mass="53281">MAASQTGQQVSEFHGLAWVRDLWTSEPQWTVDLDEDAIKRTMQHVLRLSGPCRVSFLAQGQCNKLYSIENPPRHFITRVTLPIEPTWKTLSEVATTEWVRDNTSLPVPEILGFHATCSNPIGFEWIAMTKMPGRPLHEVWGQISFEAKKGVIKRLAEFAVETFDQQFFRIGSIFPEERPATPYLSPPPEPEPDDDDGSPGPGALSEPIMEDRRGEPQIGGVISYDFNWDDRIDHNVCRGPFQNSREWMAARLKATEDSATERLYRALNRDDEESEALLDDFDCTFNIIDQLKRRINVFFPAAGPEPEATMLLHDKMTRSNILLRDNGSLSAVVDWECISVVPLWMGCRYPTFLQGRDRYIGPSRENYRHDAHGNVDALYWEHLDEFEMTALRQCFMHTVSMLKPEWRRIHETSVAKRDFDLAVKYCDDSILKHEVERWLNEMDMGMQGMQGLEERLYKYFL</sequence>
<accession>A0A9P9AJX8</accession>
<feature type="domain" description="Aminoglycoside phosphotransferase" evidence="2">
    <location>
        <begin position="55"/>
        <end position="342"/>
    </location>
</feature>
<dbReference type="InterPro" id="IPR051678">
    <property type="entry name" value="AGP_Transferase"/>
</dbReference>
<name>A0A9P9AJX8_9HYPO</name>
<evidence type="ECO:0000313" key="3">
    <source>
        <dbReference type="EMBL" id="KAH6874918.1"/>
    </source>
</evidence>
<dbReference type="PANTHER" id="PTHR21310">
    <property type="entry name" value="AMINOGLYCOSIDE PHOSPHOTRANSFERASE-RELATED-RELATED"/>
    <property type="match status" value="1"/>
</dbReference>
<dbReference type="InterPro" id="IPR011009">
    <property type="entry name" value="Kinase-like_dom_sf"/>
</dbReference>
<dbReference type="EMBL" id="JAGPYM010000036">
    <property type="protein sequence ID" value="KAH6874918.1"/>
    <property type="molecule type" value="Genomic_DNA"/>
</dbReference>
<evidence type="ECO:0000259" key="2">
    <source>
        <dbReference type="Pfam" id="PF01636"/>
    </source>
</evidence>
<evidence type="ECO:0000313" key="4">
    <source>
        <dbReference type="Proteomes" id="UP000777438"/>
    </source>
</evidence>
<dbReference type="Pfam" id="PF01636">
    <property type="entry name" value="APH"/>
    <property type="match status" value="1"/>
</dbReference>
<evidence type="ECO:0000256" key="1">
    <source>
        <dbReference type="SAM" id="MobiDB-lite"/>
    </source>
</evidence>
<comment type="caution">
    <text evidence="3">The sequence shown here is derived from an EMBL/GenBank/DDBJ whole genome shotgun (WGS) entry which is preliminary data.</text>
</comment>
<proteinExistence type="predicted"/>